<dbReference type="Pfam" id="PF02049">
    <property type="entry name" value="FliE"/>
    <property type="match status" value="1"/>
</dbReference>
<dbReference type="PANTHER" id="PTHR34653">
    <property type="match status" value="1"/>
</dbReference>
<dbReference type="AlphaFoldDB" id="A0AAV4LIZ1"/>
<dbReference type="InterPro" id="IPR001624">
    <property type="entry name" value="FliE"/>
</dbReference>
<keyword evidence="8" id="KW-1185">Reference proteome</keyword>
<dbReference type="GO" id="GO:0071973">
    <property type="term" value="P:bacterial-type flagellum-dependent cell motility"/>
    <property type="evidence" value="ECO:0007669"/>
    <property type="project" value="InterPro"/>
</dbReference>
<proteinExistence type="inferred from homology"/>
<accession>A0AAV4LIZ1</accession>
<dbReference type="RefSeq" id="WP_282200735.1">
    <property type="nucleotide sequence ID" value="NZ_BOQE01000001.1"/>
</dbReference>
<dbReference type="NCBIfam" id="TIGR00205">
    <property type="entry name" value="fliE"/>
    <property type="match status" value="1"/>
</dbReference>
<dbReference type="HAMAP" id="MF_00724">
    <property type="entry name" value="FliE"/>
    <property type="match status" value="1"/>
</dbReference>
<evidence type="ECO:0000256" key="3">
    <source>
        <dbReference type="ARBA" id="ARBA00023143"/>
    </source>
</evidence>
<dbReference type="GO" id="GO:0005198">
    <property type="term" value="F:structural molecule activity"/>
    <property type="evidence" value="ECO:0007669"/>
    <property type="project" value="UniProtKB-UniRule"/>
</dbReference>
<keyword evidence="7" id="KW-0282">Flagellum</keyword>
<dbReference type="GO" id="GO:0003774">
    <property type="term" value="F:cytoskeletal motor activity"/>
    <property type="evidence" value="ECO:0007669"/>
    <property type="project" value="InterPro"/>
</dbReference>
<sequence>MIVPVTAALNPVSSLASGDPTSLSGTESSQGQPSFSEVLGRALDEVNRMEMDANHKAERMAAGLEPDFHTVMIAAEKADLAFQLTVQVRNKVLDAYQEIMRMQV</sequence>
<evidence type="ECO:0000256" key="5">
    <source>
        <dbReference type="NCBIfam" id="TIGR00205"/>
    </source>
</evidence>
<evidence type="ECO:0000256" key="4">
    <source>
        <dbReference type="HAMAP-Rule" id="MF_00724"/>
    </source>
</evidence>
<keyword evidence="7" id="KW-0969">Cilium</keyword>
<keyword evidence="3 4" id="KW-0975">Bacterial flagellum</keyword>
<comment type="subcellular location">
    <subcellularLocation>
        <location evidence="1 4">Bacterial flagellum basal body</location>
    </subcellularLocation>
</comment>
<evidence type="ECO:0000256" key="6">
    <source>
        <dbReference type="SAM" id="MobiDB-lite"/>
    </source>
</evidence>
<evidence type="ECO:0000256" key="1">
    <source>
        <dbReference type="ARBA" id="ARBA00004117"/>
    </source>
</evidence>
<dbReference type="Proteomes" id="UP001057291">
    <property type="component" value="Unassembled WGS sequence"/>
</dbReference>
<evidence type="ECO:0000313" key="8">
    <source>
        <dbReference type="Proteomes" id="UP001057291"/>
    </source>
</evidence>
<dbReference type="GO" id="GO:0009425">
    <property type="term" value="C:bacterial-type flagellum basal body"/>
    <property type="evidence" value="ECO:0007669"/>
    <property type="project" value="UniProtKB-SubCell"/>
</dbReference>
<name>A0AAV4LIZ1_9BACL</name>
<organism evidence="7 8">
    <name type="scientific">Collibacillus ludicampi</name>
    <dbReference type="NCBI Taxonomy" id="2771369"/>
    <lineage>
        <taxon>Bacteria</taxon>
        <taxon>Bacillati</taxon>
        <taxon>Bacillota</taxon>
        <taxon>Bacilli</taxon>
        <taxon>Bacillales</taxon>
        <taxon>Alicyclobacillaceae</taxon>
        <taxon>Collibacillus</taxon>
    </lineage>
</organism>
<gene>
    <name evidence="4" type="primary">fliE</name>
    <name evidence="7" type="ORF">DNHGIG_33460</name>
</gene>
<dbReference type="PANTHER" id="PTHR34653:SF1">
    <property type="entry name" value="FLAGELLAR HOOK-BASAL BODY COMPLEX PROTEIN FLIE"/>
    <property type="match status" value="1"/>
</dbReference>
<evidence type="ECO:0000256" key="2">
    <source>
        <dbReference type="ARBA" id="ARBA00009272"/>
    </source>
</evidence>
<dbReference type="PRINTS" id="PR01006">
    <property type="entry name" value="FLGHOOKFLIE"/>
</dbReference>
<evidence type="ECO:0000313" key="7">
    <source>
        <dbReference type="EMBL" id="GIM47797.1"/>
    </source>
</evidence>
<protein>
    <recommendedName>
        <fullName evidence="4 5">Flagellar hook-basal body complex protein FliE</fullName>
    </recommendedName>
</protein>
<keyword evidence="7" id="KW-0966">Cell projection</keyword>
<dbReference type="EMBL" id="BOQE01000001">
    <property type="protein sequence ID" value="GIM47797.1"/>
    <property type="molecule type" value="Genomic_DNA"/>
</dbReference>
<reference evidence="7" key="1">
    <citation type="journal article" date="2023" name="Int. J. Syst. Evol. Microbiol.">
        <title>Collibacillus ludicampi gen. nov., sp. nov., a new soil bacterium of the family Alicyclobacillaceae.</title>
        <authorList>
            <person name="Jojima T."/>
            <person name="Ioku Y."/>
            <person name="Fukuta Y."/>
            <person name="Shirasaka N."/>
            <person name="Matsumura Y."/>
            <person name="Mori M."/>
        </authorList>
    </citation>
    <scope>NUCLEOTIDE SEQUENCE</scope>
    <source>
        <strain evidence="7">TP075</strain>
    </source>
</reference>
<comment type="similarity">
    <text evidence="2 4">Belongs to the FliE family.</text>
</comment>
<feature type="region of interest" description="Disordered" evidence="6">
    <location>
        <begin position="13"/>
        <end position="35"/>
    </location>
</feature>
<comment type="caution">
    <text evidence="7">The sequence shown here is derived from an EMBL/GenBank/DDBJ whole genome shotgun (WGS) entry which is preliminary data.</text>
</comment>